<dbReference type="InterPro" id="IPR052074">
    <property type="entry name" value="NonRcpt_TyrProt_Phosphatase"/>
</dbReference>
<keyword evidence="5" id="KW-1185">Reference proteome</keyword>
<comment type="caution">
    <text evidence="4">The sequence shown here is derived from an EMBL/GenBank/DDBJ whole genome shotgun (WGS) entry which is preliminary data.</text>
</comment>
<keyword evidence="2" id="KW-0539">Nucleus</keyword>
<dbReference type="InterPro" id="IPR029021">
    <property type="entry name" value="Prot-tyrosine_phosphatase-like"/>
</dbReference>
<dbReference type="PANTHER" id="PTHR46900">
    <property type="entry name" value="TYROSINE-PROTEIN PHOSPHATASE NON-RECEPTOR TYPE 13"/>
    <property type="match status" value="1"/>
</dbReference>
<comment type="subcellular location">
    <subcellularLocation>
        <location evidence="1">Nucleus</location>
    </subcellularLocation>
</comment>
<organism evidence="4 5">
    <name type="scientific">Phrynosoma platyrhinos</name>
    <name type="common">Desert horned lizard</name>
    <dbReference type="NCBI Taxonomy" id="52577"/>
    <lineage>
        <taxon>Eukaryota</taxon>
        <taxon>Metazoa</taxon>
        <taxon>Chordata</taxon>
        <taxon>Craniata</taxon>
        <taxon>Vertebrata</taxon>
        <taxon>Euteleostomi</taxon>
        <taxon>Lepidosauria</taxon>
        <taxon>Squamata</taxon>
        <taxon>Bifurcata</taxon>
        <taxon>Unidentata</taxon>
        <taxon>Episquamata</taxon>
        <taxon>Toxicofera</taxon>
        <taxon>Iguania</taxon>
        <taxon>Phrynosomatidae</taxon>
        <taxon>Phrynosomatinae</taxon>
        <taxon>Phrynosoma</taxon>
    </lineage>
</organism>
<evidence type="ECO:0000313" key="4">
    <source>
        <dbReference type="EMBL" id="KAH0624395.1"/>
    </source>
</evidence>
<dbReference type="Proteomes" id="UP000826234">
    <property type="component" value="Unassembled WGS sequence"/>
</dbReference>
<evidence type="ECO:0000313" key="5">
    <source>
        <dbReference type="Proteomes" id="UP000826234"/>
    </source>
</evidence>
<reference evidence="4 5" key="1">
    <citation type="journal article" date="2022" name="Gigascience">
        <title>A chromosome-level genome assembly and annotation of the desert horned lizard, Phrynosoma platyrhinos, provides insight into chromosomal rearrangements among reptiles.</title>
        <authorList>
            <person name="Koochekian N."/>
            <person name="Ascanio A."/>
            <person name="Farleigh K."/>
            <person name="Card D.C."/>
            <person name="Schield D.R."/>
            <person name="Castoe T.A."/>
            <person name="Jezkova T."/>
        </authorList>
    </citation>
    <scope>NUCLEOTIDE SEQUENCE [LARGE SCALE GENOMIC DNA]</scope>
    <source>
        <strain evidence="4">NK-2021</strain>
    </source>
</reference>
<evidence type="ECO:0000256" key="1">
    <source>
        <dbReference type="ARBA" id="ARBA00004123"/>
    </source>
</evidence>
<name>A0ABQ7T4K5_PHRPL</name>
<dbReference type="PRINTS" id="PR00700">
    <property type="entry name" value="PRTYPHPHTASE"/>
</dbReference>
<gene>
    <name evidence="4" type="ORF">JD844_031803</name>
</gene>
<dbReference type="PANTHER" id="PTHR46900:SF4">
    <property type="entry name" value="FERM AND PDZ DOMAIN CONTAINING 2"/>
    <property type="match status" value="1"/>
</dbReference>
<dbReference type="EMBL" id="JAIPUX010001232">
    <property type="protein sequence ID" value="KAH0624395.1"/>
    <property type="molecule type" value="Genomic_DNA"/>
</dbReference>
<dbReference type="InterPro" id="IPR000387">
    <property type="entry name" value="Tyr_Pase_dom"/>
</dbReference>
<evidence type="ECO:0000256" key="2">
    <source>
        <dbReference type="ARBA" id="ARBA00023242"/>
    </source>
</evidence>
<evidence type="ECO:0000259" key="3">
    <source>
        <dbReference type="PROSITE" id="PS50056"/>
    </source>
</evidence>
<dbReference type="InterPro" id="IPR000242">
    <property type="entry name" value="PTP_cat"/>
</dbReference>
<feature type="domain" description="Tyrosine specific protein phosphatases" evidence="3">
    <location>
        <begin position="1"/>
        <end position="35"/>
    </location>
</feature>
<sequence length="57" mass="6959">MYITFLSFLQFDIKQIVTHLRHQRFGMIQTKEQYMFCYEIALETLKNIQSLNSQQLQ</sequence>
<dbReference type="Pfam" id="PF00102">
    <property type="entry name" value="Y_phosphatase"/>
    <property type="match status" value="1"/>
</dbReference>
<accession>A0ABQ7T4K5</accession>
<proteinExistence type="predicted"/>
<dbReference type="SUPFAM" id="SSF52799">
    <property type="entry name" value="(Phosphotyrosine protein) phosphatases II"/>
    <property type="match status" value="1"/>
</dbReference>
<dbReference type="Gene3D" id="3.90.190.10">
    <property type="entry name" value="Protein tyrosine phosphatase superfamily"/>
    <property type="match status" value="1"/>
</dbReference>
<protein>
    <recommendedName>
        <fullName evidence="3">Tyrosine specific protein phosphatases domain-containing protein</fullName>
    </recommendedName>
</protein>
<dbReference type="PROSITE" id="PS50056">
    <property type="entry name" value="TYR_PHOSPHATASE_2"/>
    <property type="match status" value="1"/>
</dbReference>